<organism evidence="2 3">
    <name type="scientific">Rhodocollybia butyracea</name>
    <dbReference type="NCBI Taxonomy" id="206335"/>
    <lineage>
        <taxon>Eukaryota</taxon>
        <taxon>Fungi</taxon>
        <taxon>Dikarya</taxon>
        <taxon>Basidiomycota</taxon>
        <taxon>Agaricomycotina</taxon>
        <taxon>Agaricomycetes</taxon>
        <taxon>Agaricomycetidae</taxon>
        <taxon>Agaricales</taxon>
        <taxon>Marasmiineae</taxon>
        <taxon>Omphalotaceae</taxon>
        <taxon>Rhodocollybia</taxon>
    </lineage>
</organism>
<proteinExistence type="predicted"/>
<protein>
    <submittedName>
        <fullName evidence="2">Uncharacterized protein</fullName>
    </submittedName>
</protein>
<keyword evidence="1" id="KW-1133">Transmembrane helix</keyword>
<accession>A0A9P5PXF3</accession>
<dbReference type="AlphaFoldDB" id="A0A9P5PXF3"/>
<dbReference type="EMBL" id="JADNRY010000030">
    <property type="protein sequence ID" value="KAF9071693.1"/>
    <property type="molecule type" value="Genomic_DNA"/>
</dbReference>
<feature type="transmembrane region" description="Helical" evidence="1">
    <location>
        <begin position="12"/>
        <end position="33"/>
    </location>
</feature>
<gene>
    <name evidence="2" type="ORF">BDP27DRAFT_1446175</name>
</gene>
<name>A0A9P5PXF3_9AGAR</name>
<feature type="transmembrane region" description="Helical" evidence="1">
    <location>
        <begin position="73"/>
        <end position="98"/>
    </location>
</feature>
<evidence type="ECO:0000313" key="3">
    <source>
        <dbReference type="Proteomes" id="UP000772434"/>
    </source>
</evidence>
<feature type="transmembrane region" description="Helical" evidence="1">
    <location>
        <begin position="113"/>
        <end position="136"/>
    </location>
</feature>
<dbReference type="OrthoDB" id="2893947at2759"/>
<keyword evidence="3" id="KW-1185">Reference proteome</keyword>
<reference evidence="2" key="1">
    <citation type="submission" date="2020-11" db="EMBL/GenBank/DDBJ databases">
        <authorList>
            <consortium name="DOE Joint Genome Institute"/>
            <person name="Ahrendt S."/>
            <person name="Riley R."/>
            <person name="Andreopoulos W."/>
            <person name="Labutti K."/>
            <person name="Pangilinan J."/>
            <person name="Ruiz-Duenas F.J."/>
            <person name="Barrasa J.M."/>
            <person name="Sanchez-Garcia M."/>
            <person name="Camarero S."/>
            <person name="Miyauchi S."/>
            <person name="Serrano A."/>
            <person name="Linde D."/>
            <person name="Babiker R."/>
            <person name="Drula E."/>
            <person name="Ayuso-Fernandez I."/>
            <person name="Pacheco R."/>
            <person name="Padilla G."/>
            <person name="Ferreira P."/>
            <person name="Barriuso J."/>
            <person name="Kellner H."/>
            <person name="Castanera R."/>
            <person name="Alfaro M."/>
            <person name="Ramirez L."/>
            <person name="Pisabarro A.G."/>
            <person name="Kuo A."/>
            <person name="Tritt A."/>
            <person name="Lipzen A."/>
            <person name="He G."/>
            <person name="Yan M."/>
            <person name="Ng V."/>
            <person name="Cullen D."/>
            <person name="Martin F."/>
            <person name="Rosso M.-N."/>
            <person name="Henrissat B."/>
            <person name="Hibbett D."/>
            <person name="Martinez A.T."/>
            <person name="Grigoriev I.V."/>
        </authorList>
    </citation>
    <scope>NUCLEOTIDE SEQUENCE</scope>
    <source>
        <strain evidence="2">AH 40177</strain>
    </source>
</reference>
<comment type="caution">
    <text evidence="2">The sequence shown here is derived from an EMBL/GenBank/DDBJ whole genome shotgun (WGS) entry which is preliminary data.</text>
</comment>
<evidence type="ECO:0000313" key="2">
    <source>
        <dbReference type="EMBL" id="KAF9071693.1"/>
    </source>
</evidence>
<dbReference type="Proteomes" id="UP000772434">
    <property type="component" value="Unassembled WGS sequence"/>
</dbReference>
<keyword evidence="1" id="KW-0472">Membrane</keyword>
<keyword evidence="1" id="KW-0812">Transmembrane</keyword>
<sequence>MDSLPRPIPYLSFASLGVSTIVCAIAMTGLSLAASPLLWSIPVSFAATLPYHITILTLARVEPHGSSRLFSRFKIVWVFAVSTLWTISTCLAVVSVILKERNLFPKYDMRVGIWLMETCAALALTESLLSWANAILCWKERKRITRAAKWTPIVINRSWSMNRK</sequence>
<feature type="transmembrane region" description="Helical" evidence="1">
    <location>
        <begin position="39"/>
        <end position="61"/>
    </location>
</feature>
<evidence type="ECO:0000256" key="1">
    <source>
        <dbReference type="SAM" id="Phobius"/>
    </source>
</evidence>